<accession>A0A6G8AP24</accession>
<evidence type="ECO:0000256" key="1">
    <source>
        <dbReference type="SAM" id="Phobius"/>
    </source>
</evidence>
<feature type="transmembrane region" description="Helical" evidence="1">
    <location>
        <begin position="6"/>
        <end position="26"/>
    </location>
</feature>
<feature type="transmembrane region" description="Helical" evidence="1">
    <location>
        <begin position="46"/>
        <end position="69"/>
    </location>
</feature>
<dbReference type="InterPro" id="IPR009526">
    <property type="entry name" value="DUF1146"/>
</dbReference>
<dbReference type="Proteomes" id="UP000500890">
    <property type="component" value="Chromosome"/>
</dbReference>
<keyword evidence="1" id="KW-1133">Transmembrane helix</keyword>
<protein>
    <submittedName>
        <fullName evidence="2">DUF1146 domain-containing protein</fullName>
    </submittedName>
</protein>
<keyword evidence="3" id="KW-1185">Reference proteome</keyword>
<evidence type="ECO:0000313" key="3">
    <source>
        <dbReference type="Proteomes" id="UP000500890"/>
    </source>
</evidence>
<gene>
    <name evidence="2" type="ORF">G7081_06075</name>
</gene>
<reference evidence="2 3" key="1">
    <citation type="submission" date="2020-03" db="EMBL/GenBank/DDBJ databases">
        <title>Vagococcus sp. nov., isolated from beetles.</title>
        <authorList>
            <person name="Hyun D.-W."/>
            <person name="Bae J.-W."/>
        </authorList>
    </citation>
    <scope>NUCLEOTIDE SEQUENCE [LARGE SCALE GENOMIC DNA]</scope>
    <source>
        <strain evidence="2 3">HDW17A</strain>
    </source>
</reference>
<dbReference type="AlphaFoldDB" id="A0A6G8AP24"/>
<name>A0A6G8AP24_9ENTE</name>
<evidence type="ECO:0000313" key="2">
    <source>
        <dbReference type="EMBL" id="QIL46673.1"/>
    </source>
</evidence>
<organism evidence="2 3">
    <name type="scientific">Vagococcus coleopterorum</name>
    <dbReference type="NCBI Taxonomy" id="2714946"/>
    <lineage>
        <taxon>Bacteria</taxon>
        <taxon>Bacillati</taxon>
        <taxon>Bacillota</taxon>
        <taxon>Bacilli</taxon>
        <taxon>Lactobacillales</taxon>
        <taxon>Enterococcaceae</taxon>
        <taxon>Vagococcus</taxon>
    </lineage>
</organism>
<dbReference type="EMBL" id="CP049886">
    <property type="protein sequence ID" value="QIL46673.1"/>
    <property type="molecule type" value="Genomic_DNA"/>
</dbReference>
<keyword evidence="1" id="KW-0812">Transmembrane</keyword>
<dbReference type="RefSeq" id="WP_166008061.1">
    <property type="nucleotide sequence ID" value="NZ_CP049886.1"/>
</dbReference>
<sequence length="77" mass="9022">MQVFGIDALVRLVCHLLFVYMAYWALQGVRIESFFKKQTLPQIKFFILFFAIAIGYMTSSFFLECITLIRNFIISVV</sequence>
<proteinExistence type="predicted"/>
<dbReference type="Pfam" id="PF06612">
    <property type="entry name" value="DUF1146"/>
    <property type="match status" value="1"/>
</dbReference>
<keyword evidence="1" id="KW-0472">Membrane</keyword>
<dbReference type="KEGG" id="vah:G7081_06075"/>
<dbReference type="NCBIfam" id="TIGR02327">
    <property type="entry name" value="int_mem_ywzB"/>
    <property type="match status" value="1"/>
</dbReference>